<name>A0A6G9YJE6_9NOCA</name>
<keyword evidence="2" id="KW-0288">FMN</keyword>
<dbReference type="AlphaFoldDB" id="A0A6G9YJE6"/>
<evidence type="ECO:0000313" key="7">
    <source>
        <dbReference type="Proteomes" id="UP000503540"/>
    </source>
</evidence>
<dbReference type="InterPro" id="IPR011251">
    <property type="entry name" value="Luciferase-like_dom"/>
</dbReference>
<gene>
    <name evidence="6" type="ORF">F5544_27130</name>
</gene>
<dbReference type="SUPFAM" id="SSF51679">
    <property type="entry name" value="Bacterial luciferase-like"/>
    <property type="match status" value="1"/>
</dbReference>
<dbReference type="PANTHER" id="PTHR42847">
    <property type="entry name" value="ALKANESULFONATE MONOOXYGENASE"/>
    <property type="match status" value="1"/>
</dbReference>
<dbReference type="Proteomes" id="UP000503540">
    <property type="component" value="Chromosome"/>
</dbReference>
<keyword evidence="7" id="KW-1185">Reference proteome</keyword>
<dbReference type="InterPro" id="IPR019923">
    <property type="entry name" value="Lucif-like_OxRdtase_MSMEG_2516"/>
</dbReference>
<dbReference type="InterPro" id="IPR050172">
    <property type="entry name" value="SsuD_RutA_monooxygenase"/>
</dbReference>
<evidence type="ECO:0000259" key="5">
    <source>
        <dbReference type="Pfam" id="PF00296"/>
    </source>
</evidence>
<dbReference type="PANTHER" id="PTHR42847:SF4">
    <property type="entry name" value="ALKANESULFONATE MONOOXYGENASE-RELATED"/>
    <property type="match status" value="1"/>
</dbReference>
<keyword evidence="4" id="KW-0503">Monooxygenase</keyword>
<reference evidence="6 7" key="1">
    <citation type="journal article" date="2019" name="ACS Chem. Biol.">
        <title>Identification and Mobilization of a Cryptic Antibiotic Biosynthesis Gene Locus from a Human-Pathogenic Nocardia Isolate.</title>
        <authorList>
            <person name="Herisse M."/>
            <person name="Ishida K."/>
            <person name="Porter J.L."/>
            <person name="Howden B."/>
            <person name="Hertweck C."/>
            <person name="Stinear T.P."/>
            <person name="Pidot S.J."/>
        </authorList>
    </citation>
    <scope>NUCLEOTIDE SEQUENCE [LARGE SCALE GENOMIC DNA]</scope>
    <source>
        <strain evidence="6 7">AUSMDU00012717</strain>
    </source>
</reference>
<keyword evidence="1" id="KW-0285">Flavoprotein</keyword>
<dbReference type="GO" id="GO:0046306">
    <property type="term" value="P:alkanesulfonate catabolic process"/>
    <property type="evidence" value="ECO:0007669"/>
    <property type="project" value="TreeGrafter"/>
</dbReference>
<evidence type="ECO:0000256" key="3">
    <source>
        <dbReference type="ARBA" id="ARBA00023002"/>
    </source>
</evidence>
<organism evidence="6 7">
    <name type="scientific">Nocardia arthritidis</name>
    <dbReference type="NCBI Taxonomy" id="228602"/>
    <lineage>
        <taxon>Bacteria</taxon>
        <taxon>Bacillati</taxon>
        <taxon>Actinomycetota</taxon>
        <taxon>Actinomycetes</taxon>
        <taxon>Mycobacteriales</taxon>
        <taxon>Nocardiaceae</taxon>
        <taxon>Nocardia</taxon>
    </lineage>
</organism>
<proteinExistence type="predicted"/>
<dbReference type="EMBL" id="CP046172">
    <property type="protein sequence ID" value="QIS13280.1"/>
    <property type="molecule type" value="Genomic_DNA"/>
</dbReference>
<evidence type="ECO:0000256" key="4">
    <source>
        <dbReference type="ARBA" id="ARBA00023033"/>
    </source>
</evidence>
<sequence length="305" mass="33031">MRISMVGDPGSGSWGEFARRCDADGFDALLVPDHPGSYTAPLVALAAAATVTERIRLGANVINAGMWEPLPLANELATLDLLSGGRAQFGIGAGHTPAEWLMQGRTYPSPGARVDRMIEVADATRRLLTGDPVTFDGAHVRLREAVLTRPRPIQQPIPLRIGGGGNRVLRYAARHADIISFSGTGRTLPDGHNHEVNWHRDQIDAQMDHVRAAAGDRDPDFEALVQYVEITDDAEAAATRFAAEIPGITASDLLVAPYVLIGTLPELVDELSRHEKRWGFRRFVIRAAYYDAAAQLLAAFQAKSG</sequence>
<evidence type="ECO:0000313" key="6">
    <source>
        <dbReference type="EMBL" id="QIS13280.1"/>
    </source>
</evidence>
<dbReference type="NCBIfam" id="TIGR03621">
    <property type="entry name" value="F420_MSMEG_2516"/>
    <property type="match status" value="1"/>
</dbReference>
<protein>
    <submittedName>
        <fullName evidence="6">TIGR03621 family F420-dependent LLM class oxidoreductase</fullName>
    </submittedName>
</protein>
<dbReference type="InterPro" id="IPR036661">
    <property type="entry name" value="Luciferase-like_sf"/>
</dbReference>
<dbReference type="Pfam" id="PF00296">
    <property type="entry name" value="Bac_luciferase"/>
    <property type="match status" value="1"/>
</dbReference>
<dbReference type="KEGG" id="nah:F5544_27130"/>
<dbReference type="GO" id="GO:0008726">
    <property type="term" value="F:alkanesulfonate monooxygenase activity"/>
    <property type="evidence" value="ECO:0007669"/>
    <property type="project" value="TreeGrafter"/>
</dbReference>
<feature type="domain" description="Luciferase-like" evidence="5">
    <location>
        <begin position="16"/>
        <end position="242"/>
    </location>
</feature>
<accession>A0A6G9YJE6</accession>
<keyword evidence="3" id="KW-0560">Oxidoreductase</keyword>
<evidence type="ECO:0000256" key="1">
    <source>
        <dbReference type="ARBA" id="ARBA00022630"/>
    </source>
</evidence>
<evidence type="ECO:0000256" key="2">
    <source>
        <dbReference type="ARBA" id="ARBA00022643"/>
    </source>
</evidence>
<dbReference type="RefSeq" id="WP_167475837.1">
    <property type="nucleotide sequence ID" value="NZ_CP046172.1"/>
</dbReference>
<dbReference type="Gene3D" id="3.20.20.30">
    <property type="entry name" value="Luciferase-like domain"/>
    <property type="match status" value="1"/>
</dbReference>